<dbReference type="Proteomes" id="UP000447434">
    <property type="component" value="Chromosome 22"/>
</dbReference>
<evidence type="ECO:0000313" key="1">
    <source>
        <dbReference type="EMBL" id="KAE9588739.1"/>
    </source>
</evidence>
<protein>
    <submittedName>
        <fullName evidence="1">Uncharacterized protein</fullName>
    </submittedName>
</protein>
<name>A0A6A4NMW9_LUPAL</name>
<organism evidence="1 2">
    <name type="scientific">Lupinus albus</name>
    <name type="common">White lupine</name>
    <name type="synonym">Lupinus termis</name>
    <dbReference type="NCBI Taxonomy" id="3870"/>
    <lineage>
        <taxon>Eukaryota</taxon>
        <taxon>Viridiplantae</taxon>
        <taxon>Streptophyta</taxon>
        <taxon>Embryophyta</taxon>
        <taxon>Tracheophyta</taxon>
        <taxon>Spermatophyta</taxon>
        <taxon>Magnoliopsida</taxon>
        <taxon>eudicotyledons</taxon>
        <taxon>Gunneridae</taxon>
        <taxon>Pentapetalae</taxon>
        <taxon>rosids</taxon>
        <taxon>fabids</taxon>
        <taxon>Fabales</taxon>
        <taxon>Fabaceae</taxon>
        <taxon>Papilionoideae</taxon>
        <taxon>50 kb inversion clade</taxon>
        <taxon>genistoids sensu lato</taxon>
        <taxon>core genistoids</taxon>
        <taxon>Genisteae</taxon>
        <taxon>Lupinus</taxon>
    </lineage>
</organism>
<dbReference type="EMBL" id="WOCE01000022">
    <property type="protein sequence ID" value="KAE9588739.1"/>
    <property type="molecule type" value="Genomic_DNA"/>
</dbReference>
<proteinExistence type="predicted"/>
<keyword evidence="2" id="KW-1185">Reference proteome</keyword>
<reference evidence="2" key="1">
    <citation type="journal article" date="2020" name="Nat. Commun.">
        <title>Genome sequence of the cluster root forming white lupin.</title>
        <authorList>
            <person name="Hufnagel B."/>
            <person name="Marques A."/>
            <person name="Soriano A."/>
            <person name="Marques L."/>
            <person name="Divol F."/>
            <person name="Doumas P."/>
            <person name="Sallet E."/>
            <person name="Mancinotti D."/>
            <person name="Carrere S."/>
            <person name="Marande W."/>
            <person name="Arribat S."/>
            <person name="Keller J."/>
            <person name="Huneau C."/>
            <person name="Blein T."/>
            <person name="Aime D."/>
            <person name="Laguerre M."/>
            <person name="Taylor J."/>
            <person name="Schubert V."/>
            <person name="Nelson M."/>
            <person name="Geu-Flores F."/>
            <person name="Crespi M."/>
            <person name="Gallardo-Guerrero K."/>
            <person name="Delaux P.-M."/>
            <person name="Salse J."/>
            <person name="Berges H."/>
            <person name="Guyot R."/>
            <person name="Gouzy J."/>
            <person name="Peret B."/>
        </authorList>
    </citation>
    <scope>NUCLEOTIDE SEQUENCE [LARGE SCALE GENOMIC DNA]</scope>
    <source>
        <strain evidence="2">cv. Amiga</strain>
    </source>
</reference>
<dbReference type="AlphaFoldDB" id="A0A6A4NMW9"/>
<evidence type="ECO:0000313" key="2">
    <source>
        <dbReference type="Proteomes" id="UP000447434"/>
    </source>
</evidence>
<accession>A0A6A4NMW9</accession>
<sequence length="62" mass="7329">MKGVFVLELDLEYLFLDQLSFFNDFNFSSKYGVTLSMLLFDVDIVEGPERTRMEVEVWRKNG</sequence>
<gene>
    <name evidence="1" type="ORF">Lalb_Chr22g0358561</name>
</gene>
<comment type="caution">
    <text evidence="1">The sequence shown here is derived from an EMBL/GenBank/DDBJ whole genome shotgun (WGS) entry which is preliminary data.</text>
</comment>